<gene>
    <name evidence="1" type="ORF">ACFQQH_16175</name>
</gene>
<sequence>MIQFLDVVTVPFDNPGRLAPDFVIRESNLVIEAGNFVIRALESGE</sequence>
<dbReference type="RefSeq" id="WP_157293501.1">
    <property type="nucleotide sequence ID" value="NZ_JBHTCT010000038.1"/>
</dbReference>
<name>A0ABW2NJI9_9BACL</name>
<dbReference type="Proteomes" id="UP001596483">
    <property type="component" value="Unassembled WGS sequence"/>
</dbReference>
<keyword evidence="2" id="KW-1185">Reference proteome</keyword>
<reference evidence="2" key="1">
    <citation type="journal article" date="2019" name="Int. J. Syst. Evol. Microbiol.">
        <title>The Global Catalogue of Microorganisms (GCM) 10K type strain sequencing project: providing services to taxonomists for standard genome sequencing and annotation.</title>
        <authorList>
            <consortium name="The Broad Institute Genomics Platform"/>
            <consortium name="The Broad Institute Genome Sequencing Center for Infectious Disease"/>
            <person name="Wu L."/>
            <person name="Ma J."/>
        </authorList>
    </citation>
    <scope>NUCLEOTIDE SEQUENCE [LARGE SCALE GENOMIC DNA]</scope>
    <source>
        <strain evidence="2">JCM 4738</strain>
    </source>
</reference>
<comment type="caution">
    <text evidence="1">The sequence shown here is derived from an EMBL/GenBank/DDBJ whole genome shotgun (WGS) entry which is preliminary data.</text>
</comment>
<dbReference type="EMBL" id="JBHTCT010000038">
    <property type="protein sequence ID" value="MFC7366669.1"/>
    <property type="molecule type" value="Genomic_DNA"/>
</dbReference>
<proteinExistence type="predicted"/>
<accession>A0ABW2NJI9</accession>
<evidence type="ECO:0000313" key="2">
    <source>
        <dbReference type="Proteomes" id="UP001596483"/>
    </source>
</evidence>
<organism evidence="1 2">
    <name type="scientific">Bhargavaea changchunensis</name>
    <dbReference type="NCBI Taxonomy" id="2134037"/>
    <lineage>
        <taxon>Bacteria</taxon>
        <taxon>Bacillati</taxon>
        <taxon>Bacillota</taxon>
        <taxon>Bacilli</taxon>
        <taxon>Bacillales</taxon>
        <taxon>Caryophanaceae</taxon>
        <taxon>Bhargavaea</taxon>
    </lineage>
</organism>
<protein>
    <submittedName>
        <fullName evidence="1">Uncharacterized protein</fullName>
    </submittedName>
</protein>
<evidence type="ECO:0000313" key="1">
    <source>
        <dbReference type="EMBL" id="MFC7366669.1"/>
    </source>
</evidence>